<keyword evidence="7" id="KW-0175">Coiled coil</keyword>
<evidence type="ECO:0000256" key="4">
    <source>
        <dbReference type="ARBA" id="ARBA00022581"/>
    </source>
</evidence>
<evidence type="ECO:0000256" key="7">
    <source>
        <dbReference type="SAM" id="Coils"/>
    </source>
</evidence>
<dbReference type="Pfam" id="PF06591">
    <property type="entry name" value="Phage_T4_Ndd"/>
    <property type="match status" value="1"/>
</dbReference>
<keyword evidence="6" id="KW-0238">DNA-binding</keyword>
<evidence type="ECO:0000256" key="2">
    <source>
        <dbReference type="ARBA" id="ARBA00015643"/>
    </source>
</evidence>
<evidence type="ECO:0000256" key="3">
    <source>
        <dbReference type="ARBA" id="ARBA00022504"/>
    </source>
</evidence>
<evidence type="ECO:0000256" key="1">
    <source>
        <dbReference type="ARBA" id="ARBA00003241"/>
    </source>
</evidence>
<dbReference type="GO" id="GO:0003677">
    <property type="term" value="F:DNA binding"/>
    <property type="evidence" value="ECO:0007669"/>
    <property type="project" value="UniProtKB-KW"/>
</dbReference>
<feature type="coiled-coil region" evidence="7">
    <location>
        <begin position="131"/>
        <end position="158"/>
    </location>
</feature>
<protein>
    <recommendedName>
        <fullName evidence="2">Nucleoid disruption protein</fullName>
    </recommendedName>
</protein>
<keyword evidence="4" id="KW-0945">Host-virus interaction</keyword>
<name>A0A410T581_9CAUD</name>
<reference evidence="8 9" key="1">
    <citation type="submission" date="2018-11" db="EMBL/GenBank/DDBJ databases">
        <authorList>
            <person name="Teng T."/>
        </authorList>
    </citation>
    <scope>NUCLEOTIDE SEQUENCE [LARGE SCALE GENOMIC DNA]</scope>
</reference>
<dbReference type="InterPro" id="IPR009514">
    <property type="entry name" value="Phage_Ndd"/>
</dbReference>
<gene>
    <name evidence="8" type="ORF">Henu6_gp61</name>
</gene>
<evidence type="ECO:0000256" key="6">
    <source>
        <dbReference type="ARBA" id="ARBA00023125"/>
    </source>
</evidence>
<accession>A0A410T581</accession>
<dbReference type="GO" id="GO:0044071">
    <property type="term" value="P:symbiont-mediated perturbation of host cell cycle progression"/>
    <property type="evidence" value="ECO:0007669"/>
    <property type="project" value="UniProtKB-KW"/>
</dbReference>
<evidence type="ECO:0000313" key="8">
    <source>
        <dbReference type="EMBL" id="QAU03900.1"/>
    </source>
</evidence>
<keyword evidence="5" id="KW-1248">Inhibition of host DNA replication by virus</keyword>
<sequence>MKKSKLNTTRSHMYLKDLKLAKAQHIARLTAKGNLYEPFTDEPPVSNLNAPGFYFFVHVKRGEVYARFYVGRQRTKSGLRNIVSQIRRRRTKTGEALCSTLEAFDIYFVSLDKLKVLTNGFGKGKLALAFTAQYSDDFQNLEEQNRMLNDNFKFWAQKY</sequence>
<keyword evidence="3" id="KW-1121">Modulation of host cell cycle by virus</keyword>
<proteinExistence type="predicted"/>
<dbReference type="Proteomes" id="UP000289169">
    <property type="component" value="Segment"/>
</dbReference>
<evidence type="ECO:0000256" key="5">
    <source>
        <dbReference type="ARBA" id="ARBA00023019"/>
    </source>
</evidence>
<comment type="function">
    <text evidence="1">Disorganizes the host nucleoid and inhibits replication, but without host DNA cleavage or degradation. Only the architecture of the nucleoid is affected. May act on the host chromosomal sequences that determine the structure of the nucleoid. Binds to dsDNA but not to ssDNA.</text>
</comment>
<organism evidence="8 9">
    <name type="scientific">Acinetobacter phage Henu6</name>
    <dbReference type="NCBI Taxonomy" id="2500136"/>
    <lineage>
        <taxon>Viruses</taxon>
        <taxon>Duplodnaviria</taxon>
        <taxon>Heunggongvirae</taxon>
        <taxon>Uroviricota</taxon>
        <taxon>Caudoviricetes</taxon>
        <taxon>Pantevenvirales</taxon>
        <taxon>Straboviridae</taxon>
        <taxon>Twarogvirinae</taxon>
        <taxon>Zedzedvirus</taxon>
        <taxon>Zedzedvirus zz1</taxon>
    </lineage>
</organism>
<evidence type="ECO:0000313" key="9">
    <source>
        <dbReference type="Proteomes" id="UP000289169"/>
    </source>
</evidence>
<dbReference type="GO" id="GO:0098673">
    <property type="term" value="P:symbiont-mediated suppression of host DNA replication"/>
    <property type="evidence" value="ECO:0007669"/>
    <property type="project" value="UniProtKB-KW"/>
</dbReference>
<dbReference type="EMBL" id="MK240351">
    <property type="protein sequence ID" value="QAU03900.1"/>
    <property type="molecule type" value="Genomic_DNA"/>
</dbReference>